<evidence type="ECO:0000256" key="1">
    <source>
        <dbReference type="SAM" id="Phobius"/>
    </source>
</evidence>
<dbReference type="WBParaSite" id="ALUE_0001761601-mRNA-1">
    <property type="protein sequence ID" value="ALUE_0001761601-mRNA-1"/>
    <property type="gene ID" value="ALUE_0001761601"/>
</dbReference>
<reference evidence="3" key="1">
    <citation type="submission" date="2017-02" db="UniProtKB">
        <authorList>
            <consortium name="WormBaseParasite"/>
        </authorList>
    </citation>
    <scope>IDENTIFICATION</scope>
</reference>
<dbReference type="Proteomes" id="UP000036681">
    <property type="component" value="Unplaced"/>
</dbReference>
<keyword evidence="1" id="KW-0812">Transmembrane</keyword>
<proteinExistence type="predicted"/>
<keyword evidence="2" id="KW-1185">Reference proteome</keyword>
<feature type="transmembrane region" description="Helical" evidence="1">
    <location>
        <begin position="44"/>
        <end position="63"/>
    </location>
</feature>
<keyword evidence="1" id="KW-1133">Transmembrane helix</keyword>
<name>A0A0M3IGY6_ASCLU</name>
<protein>
    <submittedName>
        <fullName evidence="3">Transmembrane protein</fullName>
    </submittedName>
</protein>
<dbReference type="AlphaFoldDB" id="A0A0M3IGY6"/>
<evidence type="ECO:0000313" key="2">
    <source>
        <dbReference type="Proteomes" id="UP000036681"/>
    </source>
</evidence>
<feature type="transmembrane region" description="Helical" evidence="1">
    <location>
        <begin position="12"/>
        <end position="38"/>
    </location>
</feature>
<keyword evidence="1" id="KW-0472">Membrane</keyword>
<accession>A0A0M3IGY6</accession>
<evidence type="ECO:0000313" key="3">
    <source>
        <dbReference type="WBParaSite" id="ALUE_0001761601-mRNA-1"/>
    </source>
</evidence>
<sequence length="124" mass="13670">MKEEDKLDDFFCCLNVEATTTICLVITLCMLTCCSVFVPDELFPFVIIVVVLLAVTTPAAILLKSPQMLLLFILVTIHGQCIQGSRQLQHAQISANKRIMVTPSAPPMCAINASRPQPNLFVIH</sequence>
<organism evidence="2 3">
    <name type="scientific">Ascaris lumbricoides</name>
    <name type="common">Giant roundworm</name>
    <dbReference type="NCBI Taxonomy" id="6252"/>
    <lineage>
        <taxon>Eukaryota</taxon>
        <taxon>Metazoa</taxon>
        <taxon>Ecdysozoa</taxon>
        <taxon>Nematoda</taxon>
        <taxon>Chromadorea</taxon>
        <taxon>Rhabditida</taxon>
        <taxon>Spirurina</taxon>
        <taxon>Ascaridomorpha</taxon>
        <taxon>Ascaridoidea</taxon>
        <taxon>Ascarididae</taxon>
        <taxon>Ascaris</taxon>
    </lineage>
</organism>